<dbReference type="EMBL" id="LESJ01000014">
    <property type="protein sequence ID" value="RBT65967.1"/>
    <property type="molecule type" value="Genomic_DNA"/>
</dbReference>
<evidence type="ECO:0000313" key="2">
    <source>
        <dbReference type="Proteomes" id="UP000253498"/>
    </source>
</evidence>
<accession>A0AB37I895</accession>
<comment type="caution">
    <text evidence="1">The sequence shown here is derived from an EMBL/GenBank/DDBJ whole genome shotgun (WGS) entry which is preliminary data.</text>
</comment>
<dbReference type="Pfam" id="PF09669">
    <property type="entry name" value="Phage_pRha"/>
    <property type="match status" value="1"/>
</dbReference>
<gene>
    <name evidence="1" type="ORF">EB03_02901</name>
</gene>
<evidence type="ECO:0008006" key="3">
    <source>
        <dbReference type="Google" id="ProtNLM"/>
    </source>
</evidence>
<dbReference type="AlphaFoldDB" id="A0AB37I895"/>
<dbReference type="InterPro" id="IPR014054">
    <property type="entry name" value="Phage_regulatory_Rha"/>
</dbReference>
<proteinExistence type="predicted"/>
<dbReference type="Proteomes" id="UP000253498">
    <property type="component" value="Unassembled WGS sequence"/>
</dbReference>
<name>A0AB37I895_ENTHR</name>
<reference evidence="1 2" key="1">
    <citation type="submission" date="2015-06" db="EMBL/GenBank/DDBJ databases">
        <title>The Genome Sequence of Enterococcus hirae 88EA1.</title>
        <authorList>
            <consortium name="The Broad Institute Genomics Platform"/>
            <consortium name="The Broad Institute Genome Sequencing Center for Infectious Disease"/>
            <person name="Earl A.M."/>
            <person name="Van Tyne D."/>
            <person name="Lebreton F."/>
            <person name="Saavedra J.T."/>
            <person name="Gilmore M.S."/>
            <person name="Manson McGuire A."/>
            <person name="Clock S."/>
            <person name="Crupain M."/>
            <person name="Rangan U."/>
            <person name="Young S."/>
            <person name="Abouelleil A."/>
            <person name="Cao P."/>
            <person name="Chapman S.B."/>
            <person name="Griggs A."/>
            <person name="Priest M."/>
            <person name="Shea T."/>
            <person name="Wortman J."/>
            <person name="Nusbaum C."/>
            <person name="Birren B."/>
        </authorList>
    </citation>
    <scope>NUCLEOTIDE SEQUENCE [LARGE SCALE GENOMIC DNA]</scope>
    <source>
        <strain evidence="1 2">88EA1</strain>
    </source>
</reference>
<protein>
    <recommendedName>
        <fullName evidence="3">Rha family transcriptional regulator</fullName>
    </recommendedName>
</protein>
<dbReference type="NCBIfam" id="TIGR02681">
    <property type="entry name" value="phage_pRha"/>
    <property type="match status" value="1"/>
</dbReference>
<sequence length="261" mass="30800">MNLVKVKNNQVVTTSLHVAEAFDKYHKHVIEAIEAKIQSVENSAYYKNMFAEGEYKDSRGRKQRLYYMNRDGFAFIAFGFTGKKADDFKLKYIQAFNEMENRLRQRQIQQPANNFPKSYAEALRVIANLTERIKKSDDEYIQLSIMYSELKREKEEQAIKQEIKKHLEEHKQTYSLQEIISPYGFKGVKGANLVNQILEHENLLRKKQLANGKYKWCLNGWAKNRGFKVYVNGFPKWTEKGKEYIENKLEELGYTRKEVAE</sequence>
<organism evidence="1 2">
    <name type="scientific">Enterococcus hirae</name>
    <dbReference type="NCBI Taxonomy" id="1354"/>
    <lineage>
        <taxon>Bacteria</taxon>
        <taxon>Bacillati</taxon>
        <taxon>Bacillota</taxon>
        <taxon>Bacilli</taxon>
        <taxon>Lactobacillales</taxon>
        <taxon>Enterococcaceae</taxon>
        <taxon>Enterococcus</taxon>
    </lineage>
</organism>
<evidence type="ECO:0000313" key="1">
    <source>
        <dbReference type="EMBL" id="RBT65967.1"/>
    </source>
</evidence>